<protein>
    <submittedName>
        <fullName evidence="2">Sugar phosphate isomerase/epimerase</fullName>
    </submittedName>
</protein>
<accession>A0ABY8D6W4</accession>
<dbReference type="InterPro" id="IPR050312">
    <property type="entry name" value="IolE/XylAMocC-like"/>
</dbReference>
<proteinExistence type="predicted"/>
<dbReference type="RefSeq" id="WP_280736355.1">
    <property type="nucleotide sequence ID" value="NZ_CP120369.1"/>
</dbReference>
<dbReference type="Proteomes" id="UP001235547">
    <property type="component" value="Plasmid unnamed"/>
</dbReference>
<keyword evidence="2" id="KW-0413">Isomerase</keyword>
<dbReference type="EMBL" id="CP120372">
    <property type="protein sequence ID" value="WEX85442.1"/>
    <property type="molecule type" value="Genomic_DNA"/>
</dbReference>
<dbReference type="Gene3D" id="3.20.20.150">
    <property type="entry name" value="Divalent-metal-dependent TIM barrel enzymes"/>
    <property type="match status" value="1"/>
</dbReference>
<keyword evidence="2" id="KW-0614">Plasmid</keyword>
<dbReference type="PANTHER" id="PTHR12110:SF41">
    <property type="entry name" value="INOSOSE DEHYDRATASE"/>
    <property type="match status" value="1"/>
</dbReference>
<dbReference type="SUPFAM" id="SSF51658">
    <property type="entry name" value="Xylose isomerase-like"/>
    <property type="match status" value="1"/>
</dbReference>
<keyword evidence="3" id="KW-1185">Reference proteome</keyword>
<evidence type="ECO:0000313" key="2">
    <source>
        <dbReference type="EMBL" id="WEX85442.1"/>
    </source>
</evidence>
<sequence>MRHRKAWEVVLACIEVGNAPDSWGVWFPHNDRQVPWDVFLDEVAAAGYSCIELGPWGYLPTEASALKAELSKRNLTLAASTVGCNLLNEESIESLLIQLPAITALQKELGAKFVVLLPEMFTDLFTGEVVLNKQLSAEERERFNRNIGRIGKFIREQYGLVLAAHPHVDSHLETEEDIESLLALTPAEDVALCLDVGHHAYGGGDACAFLKKHANRIPYIHLKNCDADVLADMRREGWSFAHAVTKNIMCEPWKGLVDFKQLKSVLDEIGYQGYAVVEQDMYPAPPERPFPIARATRKYLNDVGIG</sequence>
<gene>
    <name evidence="2" type="ORF">PYH38_006412</name>
</gene>
<evidence type="ECO:0000259" key="1">
    <source>
        <dbReference type="Pfam" id="PF01261"/>
    </source>
</evidence>
<dbReference type="GO" id="GO:0016853">
    <property type="term" value="F:isomerase activity"/>
    <property type="evidence" value="ECO:0007669"/>
    <property type="project" value="UniProtKB-KW"/>
</dbReference>
<dbReference type="InterPro" id="IPR013022">
    <property type="entry name" value="Xyl_isomerase-like_TIM-brl"/>
</dbReference>
<feature type="domain" description="Xylose isomerase-like TIM barrel" evidence="1">
    <location>
        <begin position="40"/>
        <end position="287"/>
    </location>
</feature>
<name>A0ABY8D6W4_9HYPH</name>
<reference evidence="2 3" key="1">
    <citation type="submission" date="2023-03" db="EMBL/GenBank/DDBJ databases">
        <authorList>
            <person name="Kaur S."/>
            <person name="Espinosa-Saiz D."/>
            <person name="Velazquez E."/>
            <person name="Menendez E."/>
            <person name="diCenzo G.C."/>
        </authorList>
    </citation>
    <scope>NUCLEOTIDE SEQUENCE [LARGE SCALE GENOMIC DNA]</scope>
    <source>
        <strain evidence="2 3">LMG 27395</strain>
        <plasmid evidence="2 3">unnamed</plasmid>
    </source>
</reference>
<dbReference type="PANTHER" id="PTHR12110">
    <property type="entry name" value="HYDROXYPYRUVATE ISOMERASE"/>
    <property type="match status" value="1"/>
</dbReference>
<dbReference type="InterPro" id="IPR036237">
    <property type="entry name" value="Xyl_isomerase-like_sf"/>
</dbReference>
<dbReference type="Pfam" id="PF01261">
    <property type="entry name" value="AP_endonuc_2"/>
    <property type="match status" value="1"/>
</dbReference>
<organism evidence="2 3">
    <name type="scientific">Sinorhizobium numidicum</name>
    <dbReference type="NCBI Taxonomy" id="680248"/>
    <lineage>
        <taxon>Bacteria</taxon>
        <taxon>Pseudomonadati</taxon>
        <taxon>Pseudomonadota</taxon>
        <taxon>Alphaproteobacteria</taxon>
        <taxon>Hyphomicrobiales</taxon>
        <taxon>Rhizobiaceae</taxon>
        <taxon>Sinorhizobium/Ensifer group</taxon>
        <taxon>Sinorhizobium</taxon>
    </lineage>
</organism>
<geneLocation type="plasmid" evidence="2 3">
    <name>unnamed</name>
</geneLocation>
<evidence type="ECO:0000313" key="3">
    <source>
        <dbReference type="Proteomes" id="UP001235547"/>
    </source>
</evidence>